<accession>A0A9X4MYP3</accession>
<reference evidence="1" key="1">
    <citation type="submission" date="2022-07" db="EMBL/GenBank/DDBJ databases">
        <title>Description and genome-wide analysis of Profundicola chukchiensis gen. nov., sp. nov., marine bacteria isolated from bottom sediments of the Chukchi Sea.</title>
        <authorList>
            <person name="Romanenko L."/>
            <person name="Otstavnykh N."/>
            <person name="Kurilenko V."/>
            <person name="Eremeev V."/>
            <person name="Velansky P."/>
            <person name="Mikhailov V."/>
            <person name="Isaeva M."/>
        </authorList>
    </citation>
    <scope>NUCLEOTIDE SEQUENCE</scope>
    <source>
        <strain evidence="1">KMM 9713</strain>
    </source>
</reference>
<proteinExistence type="predicted"/>
<sequence length="229" mass="26935">MKKKIIRGTGNVINYLIKKRLICTEEIEALGPDDTSVDFSFDIPDILYYDFPPNLNNKFAEYRITLLENRIIEYIFYQIIDASYIPSFKEELVMIDEFLEKLGLEVDHIDEQGTRYYKEPFDIHLIITENLDLDDIKIPGFTNAEKQKFKDFLVKNFNNYELVRHGDEGWGLGAEVSTEKTFPDESDNIRYKLYIDGEILYDIKPKIYFAEFFESCPIVRYEIVPNSIG</sequence>
<dbReference type="AlphaFoldDB" id="A0A9X4MYP3"/>
<keyword evidence="2" id="KW-1185">Reference proteome</keyword>
<comment type="caution">
    <text evidence="1">The sequence shown here is derived from an EMBL/GenBank/DDBJ whole genome shotgun (WGS) entry which is preliminary data.</text>
</comment>
<evidence type="ECO:0000313" key="1">
    <source>
        <dbReference type="EMBL" id="MDG4945110.1"/>
    </source>
</evidence>
<dbReference type="RefSeq" id="WP_304419825.1">
    <property type="nucleotide sequence ID" value="NZ_JANCMU010000001.1"/>
</dbReference>
<protein>
    <submittedName>
        <fullName evidence="1">Uncharacterized protein</fullName>
    </submittedName>
</protein>
<name>A0A9X4MYP3_9FLAO</name>
<organism evidence="1 2">
    <name type="scientific">Profundicola chukchiensis</name>
    <dbReference type="NCBI Taxonomy" id="2961959"/>
    <lineage>
        <taxon>Bacteria</taxon>
        <taxon>Pseudomonadati</taxon>
        <taxon>Bacteroidota</taxon>
        <taxon>Flavobacteriia</taxon>
        <taxon>Flavobacteriales</taxon>
        <taxon>Weeksellaceae</taxon>
        <taxon>Profundicola</taxon>
    </lineage>
</organism>
<gene>
    <name evidence="1" type="ORF">NMK71_01670</name>
</gene>
<evidence type="ECO:0000313" key="2">
    <source>
        <dbReference type="Proteomes" id="UP001152599"/>
    </source>
</evidence>
<dbReference type="Proteomes" id="UP001152599">
    <property type="component" value="Unassembled WGS sequence"/>
</dbReference>
<dbReference type="EMBL" id="JANCMU010000001">
    <property type="protein sequence ID" value="MDG4945110.1"/>
    <property type="molecule type" value="Genomic_DNA"/>
</dbReference>